<dbReference type="SUPFAM" id="SSF109604">
    <property type="entry name" value="HD-domain/PDEase-like"/>
    <property type="match status" value="1"/>
</dbReference>
<dbReference type="InterPro" id="IPR045865">
    <property type="entry name" value="ACT-like_dom_sf"/>
</dbReference>
<evidence type="ECO:0000256" key="1">
    <source>
        <dbReference type="ARBA" id="ARBA00004976"/>
    </source>
</evidence>
<dbReference type="PROSITE" id="PS51880">
    <property type="entry name" value="TGS"/>
    <property type="match status" value="1"/>
</dbReference>
<dbReference type="Pfam" id="PF04607">
    <property type="entry name" value="RelA_SpoT"/>
    <property type="match status" value="1"/>
</dbReference>
<dbReference type="STRING" id="1121395.SAMN02745215_03163"/>
<dbReference type="Gene3D" id="1.10.3210.10">
    <property type="entry name" value="Hypothetical protein af1432"/>
    <property type="match status" value="1"/>
</dbReference>
<comment type="function">
    <text evidence="4">In eubacteria ppGpp (guanosine 3'-diphosphate 5'-diphosphate) is a mediator of the stringent response that coordinates a variety of cellular activities in response to changes in nutritional abundance.</text>
</comment>
<dbReference type="GO" id="GO:0015970">
    <property type="term" value="P:guanosine tetraphosphate biosynthetic process"/>
    <property type="evidence" value="ECO:0007669"/>
    <property type="project" value="UniProtKB-UniPathway"/>
</dbReference>
<reference evidence="9" key="1">
    <citation type="submission" date="2016-12" db="EMBL/GenBank/DDBJ databases">
        <authorList>
            <person name="Varghese N."/>
            <person name="Submissions S."/>
        </authorList>
    </citation>
    <scope>NUCLEOTIDE SEQUENCE [LARGE SCALE GENOMIC DNA]</scope>
    <source>
        <strain evidence="9">DSM 11544</strain>
    </source>
</reference>
<sequence length="726" mass="83024">MSISELMEKLHKASPEGIKLVEKAYSFAEEAHRGQLRNSGEEYIQHPLEVAKILLELEMDEATIAAAFLHDVVEDTHYTNEDIEREFGSQVAILVDGVTKLGRIEYKSKEELQVENLRKMFLAMARDIRVILIKLADRLHNMRTLKFHSEKKQKEIALETLEIFAPLANRLGIFRIKWELEDLSFRYLKPQEYYDLSEGIALKRAEREVQINEVISQLSKRLAEVGIKADISGRPKHFYSIYRKMINQHRELSEIYDLTAVRVIVDSVNDCYGALGIIHTMWKPLPGRFKDYIAMPKPNMYQSLHTTLVGAHGEPFEIQIRTWEMHRTAEYGIAAHWKYKEGAGKPVGGNFEQKLSWLRQMLEWQHDSRDAGEFMESLKIDLFADTVFVFTPKGDVVELPAGSCPVDFAYRVHTDVGHRCVGAKINSRIVPLETKLANGDIVEILTSKQSNGPSRDWLSFVKTSQAKNRIRGWFKKEKREENVARGREGIEREVRKLGLDPAQVLKSDLLLKIGKSYNITNVEDLYAAMGDGAVTVNKVLMRLKEDLTKDERERLQLEALQQGEGKPSSGYGKASQGVRVKGVDNILVRFSRCCNPLPGDDIVGYITRGRGVSIHRRECDNVKAHSQEEQARMVEVIWDTEVESIYPVDLEIFALDRPRLVTDVMNVVMETRTNILGINARVAKDKNTHIQLSIEIRNLGHLYNVMQKIRRVKDVTSVERVHLGGR</sequence>
<dbReference type="Gene3D" id="3.30.460.10">
    <property type="entry name" value="Beta Polymerase, domain 2"/>
    <property type="match status" value="1"/>
</dbReference>
<dbReference type="InterPro" id="IPR003607">
    <property type="entry name" value="HD/PDEase_dom"/>
</dbReference>
<dbReference type="Proteomes" id="UP000184010">
    <property type="component" value="Unassembled WGS sequence"/>
</dbReference>
<dbReference type="Pfam" id="PF13291">
    <property type="entry name" value="ACT_4"/>
    <property type="match status" value="1"/>
</dbReference>
<dbReference type="EMBL" id="FRDN01000009">
    <property type="protein sequence ID" value="SHN78890.1"/>
    <property type="molecule type" value="Genomic_DNA"/>
</dbReference>
<dbReference type="Gene3D" id="3.10.20.30">
    <property type="match status" value="1"/>
</dbReference>
<dbReference type="Gene3D" id="3.30.70.260">
    <property type="match status" value="1"/>
</dbReference>
<dbReference type="InterPro" id="IPR012675">
    <property type="entry name" value="Beta-grasp_dom_sf"/>
</dbReference>
<dbReference type="SUPFAM" id="SSF55021">
    <property type="entry name" value="ACT-like"/>
    <property type="match status" value="1"/>
</dbReference>
<dbReference type="CDD" id="cd05399">
    <property type="entry name" value="NT_Rel-Spo_like"/>
    <property type="match status" value="1"/>
</dbReference>
<dbReference type="EC" id="2.7.6.5" evidence="2"/>
<dbReference type="FunFam" id="3.10.20.30:FF:000002">
    <property type="entry name" value="GTP pyrophosphokinase (RelA/SpoT)"/>
    <property type="match status" value="1"/>
</dbReference>
<dbReference type="SUPFAM" id="SSF81271">
    <property type="entry name" value="TGS-like"/>
    <property type="match status" value="1"/>
</dbReference>
<feature type="domain" description="HD" evidence="6">
    <location>
        <begin position="43"/>
        <end position="142"/>
    </location>
</feature>
<comment type="catalytic activity">
    <reaction evidence="3">
        <text>GTP + ATP = guanosine 3'-diphosphate 5'-triphosphate + AMP</text>
        <dbReference type="Rhea" id="RHEA:22088"/>
        <dbReference type="ChEBI" id="CHEBI:30616"/>
        <dbReference type="ChEBI" id="CHEBI:37565"/>
        <dbReference type="ChEBI" id="CHEBI:142410"/>
        <dbReference type="ChEBI" id="CHEBI:456215"/>
        <dbReference type="EC" id="2.7.6.5"/>
    </reaction>
</comment>
<feature type="domain" description="ACT" evidence="5">
    <location>
        <begin position="649"/>
        <end position="723"/>
    </location>
</feature>
<evidence type="ECO:0000313" key="9">
    <source>
        <dbReference type="Proteomes" id="UP000184010"/>
    </source>
</evidence>
<dbReference type="CDD" id="cd04876">
    <property type="entry name" value="ACT_RelA-SpoT"/>
    <property type="match status" value="1"/>
</dbReference>
<dbReference type="SMART" id="SM00954">
    <property type="entry name" value="RelA_SpoT"/>
    <property type="match status" value="1"/>
</dbReference>
<dbReference type="InterPro" id="IPR012676">
    <property type="entry name" value="TGS-like"/>
</dbReference>
<dbReference type="InterPro" id="IPR007685">
    <property type="entry name" value="RelA_SpoT"/>
</dbReference>
<evidence type="ECO:0000256" key="3">
    <source>
        <dbReference type="ARBA" id="ARBA00048244"/>
    </source>
</evidence>
<dbReference type="GO" id="GO:0008728">
    <property type="term" value="F:GTP diphosphokinase activity"/>
    <property type="evidence" value="ECO:0007669"/>
    <property type="project" value="UniProtKB-EC"/>
</dbReference>
<dbReference type="CDD" id="cd01668">
    <property type="entry name" value="TGS_RSH"/>
    <property type="match status" value="1"/>
</dbReference>
<dbReference type="InterPro" id="IPR004811">
    <property type="entry name" value="RelA/Spo_fam"/>
</dbReference>
<dbReference type="InterPro" id="IPR033655">
    <property type="entry name" value="TGS_RelA/SpoT"/>
</dbReference>
<comment type="similarity">
    <text evidence="4">Belongs to the relA/spoT family.</text>
</comment>
<evidence type="ECO:0000259" key="7">
    <source>
        <dbReference type="PROSITE" id="PS51880"/>
    </source>
</evidence>
<dbReference type="InterPro" id="IPR002912">
    <property type="entry name" value="ACT_dom"/>
</dbReference>
<name>A0A1M7U7P2_9FIRM</name>
<dbReference type="InterPro" id="IPR043519">
    <property type="entry name" value="NT_sf"/>
</dbReference>
<dbReference type="SMART" id="SM00471">
    <property type="entry name" value="HDc"/>
    <property type="match status" value="1"/>
</dbReference>
<dbReference type="CDD" id="cd00077">
    <property type="entry name" value="HDc"/>
    <property type="match status" value="1"/>
</dbReference>
<dbReference type="Pfam" id="PF02824">
    <property type="entry name" value="TGS"/>
    <property type="match status" value="1"/>
</dbReference>
<dbReference type="InterPro" id="IPR004095">
    <property type="entry name" value="TGS"/>
</dbReference>
<dbReference type="SUPFAM" id="SSF81301">
    <property type="entry name" value="Nucleotidyltransferase"/>
    <property type="match status" value="1"/>
</dbReference>
<comment type="pathway">
    <text evidence="1">Purine metabolism; ppGpp biosynthesis; ppGpp from GTP: step 1/2.</text>
</comment>
<feature type="domain" description="TGS" evidence="7">
    <location>
        <begin position="385"/>
        <end position="446"/>
    </location>
</feature>
<evidence type="ECO:0000256" key="4">
    <source>
        <dbReference type="RuleBase" id="RU003847"/>
    </source>
</evidence>
<dbReference type="InterPro" id="IPR006674">
    <property type="entry name" value="HD_domain"/>
</dbReference>
<dbReference type="FunFam" id="1.10.3210.10:FF:000001">
    <property type="entry name" value="GTP pyrophosphokinase RelA"/>
    <property type="match status" value="1"/>
</dbReference>
<dbReference type="PANTHER" id="PTHR21262">
    <property type="entry name" value="GUANOSINE-3',5'-BIS DIPHOSPHATE 3'-PYROPHOSPHOHYDROLASE"/>
    <property type="match status" value="1"/>
</dbReference>
<protein>
    <recommendedName>
        <fullName evidence="2">GTP diphosphokinase</fullName>
        <ecNumber evidence="2">2.7.6.5</ecNumber>
    </recommendedName>
</protein>
<dbReference type="InterPro" id="IPR045600">
    <property type="entry name" value="RelA/SpoT_AH_RIS"/>
</dbReference>
<gene>
    <name evidence="8" type="ORF">SAMN02745215_03163</name>
</gene>
<dbReference type="Pfam" id="PF19296">
    <property type="entry name" value="RelA_AH_RIS"/>
    <property type="match status" value="1"/>
</dbReference>
<organism evidence="8 9">
    <name type="scientific">Desulfitobacterium chlororespirans DSM 11544</name>
    <dbReference type="NCBI Taxonomy" id="1121395"/>
    <lineage>
        <taxon>Bacteria</taxon>
        <taxon>Bacillati</taxon>
        <taxon>Bacillota</taxon>
        <taxon>Clostridia</taxon>
        <taxon>Eubacteriales</taxon>
        <taxon>Desulfitobacteriaceae</taxon>
        <taxon>Desulfitobacterium</taxon>
    </lineage>
</organism>
<evidence type="ECO:0000259" key="6">
    <source>
        <dbReference type="PROSITE" id="PS51831"/>
    </source>
</evidence>
<accession>A0A1M7U7P2</accession>
<dbReference type="RefSeq" id="WP_072773489.1">
    <property type="nucleotide sequence ID" value="NZ_FRDN01000009.1"/>
</dbReference>
<evidence type="ECO:0000259" key="5">
    <source>
        <dbReference type="PROSITE" id="PS51671"/>
    </source>
</evidence>
<dbReference type="PANTHER" id="PTHR21262:SF31">
    <property type="entry name" value="GTP PYROPHOSPHOKINASE"/>
    <property type="match status" value="1"/>
</dbReference>
<proteinExistence type="inferred from homology"/>
<dbReference type="FunFam" id="3.30.460.10:FF:000001">
    <property type="entry name" value="GTP pyrophosphokinase RelA"/>
    <property type="match status" value="1"/>
</dbReference>
<dbReference type="PROSITE" id="PS51831">
    <property type="entry name" value="HD"/>
    <property type="match status" value="1"/>
</dbReference>
<dbReference type="PROSITE" id="PS51671">
    <property type="entry name" value="ACT"/>
    <property type="match status" value="1"/>
</dbReference>
<dbReference type="Pfam" id="PF13328">
    <property type="entry name" value="HD_4"/>
    <property type="match status" value="1"/>
</dbReference>
<evidence type="ECO:0000313" key="8">
    <source>
        <dbReference type="EMBL" id="SHN78890.1"/>
    </source>
</evidence>
<evidence type="ECO:0000256" key="2">
    <source>
        <dbReference type="ARBA" id="ARBA00013251"/>
    </source>
</evidence>
<dbReference type="NCBIfam" id="TIGR00691">
    <property type="entry name" value="spoT_relA"/>
    <property type="match status" value="1"/>
</dbReference>
<dbReference type="GO" id="GO:0005886">
    <property type="term" value="C:plasma membrane"/>
    <property type="evidence" value="ECO:0007669"/>
    <property type="project" value="TreeGrafter"/>
</dbReference>
<dbReference type="AlphaFoldDB" id="A0A1M7U7P2"/>
<keyword evidence="9" id="KW-1185">Reference proteome</keyword>
<dbReference type="UniPathway" id="UPA00908">
    <property type="reaction ID" value="UER00884"/>
</dbReference>